<dbReference type="PANTHER" id="PTHR43071:SF1">
    <property type="entry name" value="2-AMINO-4-HYDROXY-6-HYDROXYMETHYLDIHYDROPTERIDINE PYROPHOSPHOKINASE"/>
    <property type="match status" value="1"/>
</dbReference>
<evidence type="ECO:0000313" key="10">
    <source>
        <dbReference type="EMBL" id="MFC4075499.1"/>
    </source>
</evidence>
<dbReference type="EMBL" id="JBHSAP010000004">
    <property type="protein sequence ID" value="MFC4075499.1"/>
    <property type="molecule type" value="Genomic_DNA"/>
</dbReference>
<keyword evidence="4 10" id="KW-0808">Transferase</keyword>
<protein>
    <recommendedName>
        <fullName evidence="3">2-amino-4-hydroxy-6-hydroxymethyldihydropteridine diphosphokinase</fullName>
        <ecNumber evidence="3">2.7.6.3</ecNumber>
    </recommendedName>
</protein>
<comment type="pathway">
    <text evidence="2">Cofactor biosynthesis; tetrahydrofolate biosynthesis; 2-amino-4-hydroxy-6-hydroxymethyl-7,8-dihydropteridine diphosphate from 7,8-dihydroneopterin triphosphate: step 4/4.</text>
</comment>
<evidence type="ECO:0000256" key="4">
    <source>
        <dbReference type="ARBA" id="ARBA00022679"/>
    </source>
</evidence>
<accession>A0ABV8JAB9</accession>
<dbReference type="Gene3D" id="3.30.70.560">
    <property type="entry name" value="7,8-Dihydro-6-hydroxymethylpterin-pyrophosphokinase HPPK"/>
    <property type="match status" value="1"/>
</dbReference>
<dbReference type="Proteomes" id="UP001595843">
    <property type="component" value="Unassembled WGS sequence"/>
</dbReference>
<keyword evidence="7" id="KW-0067">ATP-binding</keyword>
<gene>
    <name evidence="10" type="primary">folK</name>
    <name evidence="10" type="ORF">ACFOUO_01590</name>
</gene>
<proteinExistence type="predicted"/>
<keyword evidence="5" id="KW-0547">Nucleotide-binding</keyword>
<evidence type="ECO:0000259" key="9">
    <source>
        <dbReference type="PROSITE" id="PS00794"/>
    </source>
</evidence>
<evidence type="ECO:0000256" key="6">
    <source>
        <dbReference type="ARBA" id="ARBA00022777"/>
    </source>
</evidence>
<evidence type="ECO:0000256" key="1">
    <source>
        <dbReference type="ARBA" id="ARBA00000198"/>
    </source>
</evidence>
<evidence type="ECO:0000256" key="3">
    <source>
        <dbReference type="ARBA" id="ARBA00013253"/>
    </source>
</evidence>
<dbReference type="Pfam" id="PF01288">
    <property type="entry name" value="HPPK"/>
    <property type="match status" value="1"/>
</dbReference>
<dbReference type="PROSITE" id="PS00794">
    <property type="entry name" value="HPPK"/>
    <property type="match status" value="1"/>
</dbReference>
<evidence type="ECO:0000256" key="8">
    <source>
        <dbReference type="ARBA" id="ARBA00022909"/>
    </source>
</evidence>
<dbReference type="CDD" id="cd00483">
    <property type="entry name" value="HPPK"/>
    <property type="match status" value="1"/>
</dbReference>
<evidence type="ECO:0000256" key="2">
    <source>
        <dbReference type="ARBA" id="ARBA00005051"/>
    </source>
</evidence>
<feature type="domain" description="7,8-dihydro-6-hydroxymethylpterin-pyrophosphokinase" evidence="9">
    <location>
        <begin position="91"/>
        <end position="102"/>
    </location>
</feature>
<dbReference type="SUPFAM" id="SSF55083">
    <property type="entry name" value="6-hydroxymethyl-7,8-dihydropterin pyrophosphokinase, HPPK"/>
    <property type="match status" value="1"/>
</dbReference>
<evidence type="ECO:0000313" key="11">
    <source>
        <dbReference type="Proteomes" id="UP001595843"/>
    </source>
</evidence>
<dbReference type="PANTHER" id="PTHR43071">
    <property type="entry name" value="2-AMINO-4-HYDROXY-6-HYDROXYMETHYLDIHYDROPTERIDINE PYROPHOSPHOKINASE"/>
    <property type="match status" value="1"/>
</dbReference>
<evidence type="ECO:0000256" key="7">
    <source>
        <dbReference type="ARBA" id="ARBA00022840"/>
    </source>
</evidence>
<name>A0ABV8JAB9_9BACL</name>
<keyword evidence="11" id="KW-1185">Reference proteome</keyword>
<comment type="catalytic activity">
    <reaction evidence="1">
        <text>6-hydroxymethyl-7,8-dihydropterin + ATP = (7,8-dihydropterin-6-yl)methyl diphosphate + AMP + H(+)</text>
        <dbReference type="Rhea" id="RHEA:11412"/>
        <dbReference type="ChEBI" id="CHEBI:15378"/>
        <dbReference type="ChEBI" id="CHEBI:30616"/>
        <dbReference type="ChEBI" id="CHEBI:44841"/>
        <dbReference type="ChEBI" id="CHEBI:72950"/>
        <dbReference type="ChEBI" id="CHEBI:456215"/>
        <dbReference type="EC" id="2.7.6.3"/>
    </reaction>
</comment>
<dbReference type="GO" id="GO:0003848">
    <property type="term" value="F:2-amino-4-hydroxy-6-hydroxymethyldihydropteridine diphosphokinase activity"/>
    <property type="evidence" value="ECO:0007669"/>
    <property type="project" value="UniProtKB-EC"/>
</dbReference>
<sequence>MRSQVTAYIGLGTNLGDRLANLKEALDRLDARQGIEVTRISSIYETDPIGFADQPDFLNMCAELVTDLSPEELLDALLGVEQELFRVRTVRWGPRTIDLDLLLYGEQVFKGDQLTIPHPRMTERAFVLVPLADLAPDAVVPPTGKTVAQLAEELEDDGEIRRAASQLEWGNSREISPLNGMIN</sequence>
<reference evidence="11" key="1">
    <citation type="journal article" date="2019" name="Int. J. Syst. Evol. Microbiol.">
        <title>The Global Catalogue of Microorganisms (GCM) 10K type strain sequencing project: providing services to taxonomists for standard genome sequencing and annotation.</title>
        <authorList>
            <consortium name="The Broad Institute Genomics Platform"/>
            <consortium name="The Broad Institute Genome Sequencing Center for Infectious Disease"/>
            <person name="Wu L."/>
            <person name="Ma J."/>
        </authorList>
    </citation>
    <scope>NUCLEOTIDE SEQUENCE [LARGE SCALE GENOMIC DNA]</scope>
    <source>
        <strain evidence="11">IBRC-M 10813</strain>
    </source>
</reference>
<organism evidence="10 11">
    <name type="scientific">Salinithrix halophila</name>
    <dbReference type="NCBI Taxonomy" id="1485204"/>
    <lineage>
        <taxon>Bacteria</taxon>
        <taxon>Bacillati</taxon>
        <taxon>Bacillota</taxon>
        <taxon>Bacilli</taxon>
        <taxon>Bacillales</taxon>
        <taxon>Thermoactinomycetaceae</taxon>
        <taxon>Salinithrix</taxon>
    </lineage>
</organism>
<comment type="caution">
    <text evidence="10">The sequence shown here is derived from an EMBL/GenBank/DDBJ whole genome shotgun (WGS) entry which is preliminary data.</text>
</comment>
<dbReference type="InterPro" id="IPR035907">
    <property type="entry name" value="Hppk_sf"/>
</dbReference>
<dbReference type="EC" id="2.7.6.3" evidence="3"/>
<dbReference type="NCBIfam" id="TIGR01498">
    <property type="entry name" value="folK"/>
    <property type="match status" value="1"/>
</dbReference>
<keyword evidence="8" id="KW-0289">Folate biosynthesis</keyword>
<evidence type="ECO:0000256" key="5">
    <source>
        <dbReference type="ARBA" id="ARBA00022741"/>
    </source>
</evidence>
<dbReference type="RefSeq" id="WP_380701471.1">
    <property type="nucleotide sequence ID" value="NZ_JBHSAP010000004.1"/>
</dbReference>
<keyword evidence="6" id="KW-0418">Kinase</keyword>
<dbReference type="InterPro" id="IPR000550">
    <property type="entry name" value="Hppk"/>
</dbReference>